<reference evidence="2" key="1">
    <citation type="submission" date="2024-06" db="EMBL/GenBank/DDBJ databases">
        <title>Methylostella associata gen. nov., sp. nov., a novel Ancalomicrobiaceae-affiliated facultatively methylotrophic bacteria that feed on methanotrophs of the genus Methylococcus.</title>
        <authorList>
            <person name="Saltykova V."/>
            <person name="Danilova O.V."/>
            <person name="Oshkin I.Y."/>
            <person name="Belova S.E."/>
            <person name="Pimenov N.V."/>
            <person name="Dedysh S.N."/>
        </authorList>
    </citation>
    <scope>NUCLEOTIDE SEQUENCE</scope>
    <source>
        <strain evidence="2">S20</strain>
    </source>
</reference>
<keyword evidence="1" id="KW-1133">Transmembrane helix</keyword>
<dbReference type="InterPro" id="IPR012667">
    <property type="entry name" value="CbtB_put"/>
</dbReference>
<evidence type="ECO:0000313" key="2">
    <source>
        <dbReference type="EMBL" id="XBY44288.1"/>
    </source>
</evidence>
<dbReference type="AlphaFoldDB" id="A0AAU7X971"/>
<proteinExistence type="predicted"/>
<sequence length="65" mass="6717">MQTNTAALGHTVPATREISRADTLKVAFAAAALGVALVFTTGFAGANVLHNAAHDSRHAMSFPCH</sequence>
<feature type="transmembrane region" description="Helical" evidence="1">
    <location>
        <begin position="26"/>
        <end position="49"/>
    </location>
</feature>
<organism evidence="2">
    <name type="scientific">Methyloraptor flagellatus</name>
    <dbReference type="NCBI Taxonomy" id="3162530"/>
    <lineage>
        <taxon>Bacteria</taxon>
        <taxon>Pseudomonadati</taxon>
        <taxon>Pseudomonadota</taxon>
        <taxon>Alphaproteobacteria</taxon>
        <taxon>Hyphomicrobiales</taxon>
        <taxon>Ancalomicrobiaceae</taxon>
        <taxon>Methyloraptor</taxon>
    </lineage>
</organism>
<dbReference type="NCBIfam" id="TIGR02459">
    <property type="entry name" value="CbtB"/>
    <property type="match status" value="1"/>
</dbReference>
<gene>
    <name evidence="2" type="ORF">ABS361_20050</name>
</gene>
<dbReference type="EMBL" id="CP158568">
    <property type="protein sequence ID" value="XBY44288.1"/>
    <property type="molecule type" value="Genomic_DNA"/>
</dbReference>
<name>A0AAU7X971_9HYPH</name>
<keyword evidence="1" id="KW-0812">Transmembrane</keyword>
<keyword evidence="1" id="KW-0472">Membrane</keyword>
<dbReference type="RefSeq" id="WP_407049380.1">
    <property type="nucleotide sequence ID" value="NZ_CP158568.1"/>
</dbReference>
<accession>A0AAU7X971</accession>
<dbReference type="Pfam" id="PF09489">
    <property type="entry name" value="CbtB"/>
    <property type="match status" value="1"/>
</dbReference>
<dbReference type="KEGG" id="mflg:ABS361_20050"/>
<evidence type="ECO:0000256" key="1">
    <source>
        <dbReference type="SAM" id="Phobius"/>
    </source>
</evidence>
<protein>
    <submittedName>
        <fullName evidence="2">CbtB domain-containing protein</fullName>
    </submittedName>
</protein>